<dbReference type="AlphaFoldDB" id="A0A1I5HJ00"/>
<dbReference type="STRING" id="1527.SAMN04489757_13024"/>
<dbReference type="Proteomes" id="UP000198806">
    <property type="component" value="Unassembled WGS sequence"/>
</dbReference>
<comment type="similarity">
    <text evidence="2">Belongs to the glycosyltransferase 28 family.</text>
</comment>
<sequence length="170" mass="19599">MIFACAGSRNYPFNRLFVKLDELWEEGVIKEEIFAQTGTSTYKPKHYPYKDFISEEEFQDKINKAHIVISHGASGSIMKALNAKKKVIAVARLEKYGEHINDHQIQMNEAFASNRYLLSVSDMEDLGAAIKTYYEDRADIVPWENTDPRAIVNLVDNFIEKNWYSKAVNK</sequence>
<reference evidence="7 8" key="1">
    <citation type="submission" date="2016-10" db="EMBL/GenBank/DDBJ databases">
        <authorList>
            <person name="de Groot N.N."/>
        </authorList>
    </citation>
    <scope>NUCLEOTIDE SEQUENCE [LARGE SCALE GENOMIC DNA]</scope>
    <source>
        <strain evidence="7 8">DSM 1283</strain>
    </source>
</reference>
<accession>A0A1I5HJ00</accession>
<keyword evidence="5" id="KW-0256">Endoplasmic reticulum</keyword>
<proteinExistence type="inferred from homology"/>
<keyword evidence="3" id="KW-0328">Glycosyltransferase</keyword>
<dbReference type="InterPro" id="IPR007235">
    <property type="entry name" value="Glyco_trans_28_C"/>
</dbReference>
<feature type="domain" description="Glycosyl transferase family 28 C-terminal" evidence="6">
    <location>
        <begin position="2"/>
        <end position="138"/>
    </location>
</feature>
<dbReference type="GO" id="GO:0006488">
    <property type="term" value="P:dolichol-linked oligosaccharide biosynthetic process"/>
    <property type="evidence" value="ECO:0007669"/>
    <property type="project" value="InterPro"/>
</dbReference>
<evidence type="ECO:0000313" key="8">
    <source>
        <dbReference type="Proteomes" id="UP000198806"/>
    </source>
</evidence>
<evidence type="ECO:0000256" key="2">
    <source>
        <dbReference type="ARBA" id="ARBA00006962"/>
    </source>
</evidence>
<evidence type="ECO:0000256" key="5">
    <source>
        <dbReference type="ARBA" id="ARBA00022824"/>
    </source>
</evidence>
<evidence type="ECO:0000256" key="3">
    <source>
        <dbReference type="ARBA" id="ARBA00022676"/>
    </source>
</evidence>
<protein>
    <submittedName>
        <fullName evidence="7">UDP-N-acetylglucosamine transferase subunit ALG13</fullName>
    </submittedName>
</protein>
<organism evidence="7 8">
    <name type="scientific">Anaerocolumna aminovalerica</name>
    <dbReference type="NCBI Taxonomy" id="1527"/>
    <lineage>
        <taxon>Bacteria</taxon>
        <taxon>Bacillati</taxon>
        <taxon>Bacillota</taxon>
        <taxon>Clostridia</taxon>
        <taxon>Lachnospirales</taxon>
        <taxon>Lachnospiraceae</taxon>
        <taxon>Anaerocolumna</taxon>
    </lineage>
</organism>
<dbReference type="GO" id="GO:0016758">
    <property type="term" value="F:hexosyltransferase activity"/>
    <property type="evidence" value="ECO:0007669"/>
    <property type="project" value="InterPro"/>
</dbReference>
<evidence type="ECO:0000259" key="6">
    <source>
        <dbReference type="Pfam" id="PF04101"/>
    </source>
</evidence>
<dbReference type="EMBL" id="FOWD01000030">
    <property type="protein sequence ID" value="SFO48109.1"/>
    <property type="molecule type" value="Genomic_DNA"/>
</dbReference>
<keyword evidence="4 7" id="KW-0808">Transferase</keyword>
<dbReference type="InterPro" id="IPR039042">
    <property type="entry name" value="Alg13-like"/>
</dbReference>
<dbReference type="OrthoDB" id="9814973at2"/>
<name>A0A1I5HJ00_9FIRM</name>
<dbReference type="PANTHER" id="PTHR12867:SF6">
    <property type="entry name" value="N-ACETYLGLUCOSAMINYLDIPHOSPHODOLICHOL N-ACETYLGLUCOSAMINYLTRANSFERASE"/>
    <property type="match status" value="1"/>
</dbReference>
<comment type="subcellular location">
    <subcellularLocation>
        <location evidence="1">Endoplasmic reticulum</location>
    </subcellularLocation>
</comment>
<evidence type="ECO:0000256" key="1">
    <source>
        <dbReference type="ARBA" id="ARBA00004240"/>
    </source>
</evidence>
<dbReference type="PANTHER" id="PTHR12867">
    <property type="entry name" value="GLYCOSYL TRANSFERASE-RELATED"/>
    <property type="match status" value="1"/>
</dbReference>
<dbReference type="RefSeq" id="WP_091687677.1">
    <property type="nucleotide sequence ID" value="NZ_BAABFM010000011.1"/>
</dbReference>
<gene>
    <name evidence="7" type="ORF">SAMN04489757_13024</name>
</gene>
<keyword evidence="8" id="KW-1185">Reference proteome</keyword>
<evidence type="ECO:0000313" key="7">
    <source>
        <dbReference type="EMBL" id="SFO48109.1"/>
    </source>
</evidence>
<dbReference type="Gene3D" id="3.40.50.2000">
    <property type="entry name" value="Glycogen Phosphorylase B"/>
    <property type="match status" value="1"/>
</dbReference>
<dbReference type="Pfam" id="PF04101">
    <property type="entry name" value="Glyco_tran_28_C"/>
    <property type="match status" value="1"/>
</dbReference>
<evidence type="ECO:0000256" key="4">
    <source>
        <dbReference type="ARBA" id="ARBA00022679"/>
    </source>
</evidence>